<dbReference type="SUPFAM" id="SSF109755">
    <property type="entry name" value="PhoU-like"/>
    <property type="match status" value="1"/>
</dbReference>
<keyword evidence="3" id="KW-1185">Reference proteome</keyword>
<dbReference type="Proteomes" id="UP000619743">
    <property type="component" value="Unassembled WGS sequence"/>
</dbReference>
<dbReference type="Gene3D" id="1.20.58.220">
    <property type="entry name" value="Phosphate transport system protein phou homolog 2, domain 2"/>
    <property type="match status" value="1"/>
</dbReference>
<comment type="similarity">
    <text evidence="1">Belongs to the UPF0111 family.</text>
</comment>
<evidence type="ECO:0000256" key="1">
    <source>
        <dbReference type="ARBA" id="ARBA00008591"/>
    </source>
</evidence>
<dbReference type="OrthoDB" id="9780540at2"/>
<gene>
    <name evidence="2" type="ORF">GCM10011369_24680</name>
</gene>
<dbReference type="InterPro" id="IPR038078">
    <property type="entry name" value="PhoU-like_sf"/>
</dbReference>
<sequence length="226" mass="25297">MPLTNIMGVFAQSPIKPLVEHINKVHQCCEGLIPFFEAVIEKDWSLVAELHRNISLAEKEADSLKAQARANLPAGLFMPVERTDMLELIGQQDRMANLAKDVSGPVTGRSLEIPAPMQTDFMAYVKRCIDAVTQAKKAVNELDELLETGFAGREADLVENMVRELDVIEDDTDHMQILLRGQLLKLESEMNPIDVMFLYKMMEQIGSIANRADSAGIRLEQMLSRS</sequence>
<dbReference type="EMBL" id="BMDX01000012">
    <property type="protein sequence ID" value="GGA81757.1"/>
    <property type="molecule type" value="Genomic_DNA"/>
</dbReference>
<protein>
    <submittedName>
        <fullName evidence="2">Phosphate transport regulator</fullName>
    </submittedName>
</protein>
<dbReference type="RefSeq" id="WP_087506102.1">
    <property type="nucleotide sequence ID" value="NZ_BMDX01000012.1"/>
</dbReference>
<evidence type="ECO:0000313" key="3">
    <source>
        <dbReference type="Proteomes" id="UP000619743"/>
    </source>
</evidence>
<comment type="caution">
    <text evidence="2">The sequence shown here is derived from an EMBL/GenBank/DDBJ whole genome shotgun (WGS) entry which is preliminary data.</text>
</comment>
<dbReference type="InterPro" id="IPR002727">
    <property type="entry name" value="DUF47"/>
</dbReference>
<reference evidence="3" key="1">
    <citation type="journal article" date="2019" name="Int. J. Syst. Evol. Microbiol.">
        <title>The Global Catalogue of Microorganisms (GCM) 10K type strain sequencing project: providing services to taxonomists for standard genome sequencing and annotation.</title>
        <authorList>
            <consortium name="The Broad Institute Genomics Platform"/>
            <consortium name="The Broad Institute Genome Sequencing Center for Infectious Disease"/>
            <person name="Wu L."/>
            <person name="Ma J."/>
        </authorList>
    </citation>
    <scope>NUCLEOTIDE SEQUENCE [LARGE SCALE GENOMIC DNA]</scope>
    <source>
        <strain evidence="3">CGMCC 1.10130</strain>
    </source>
</reference>
<dbReference type="PANTHER" id="PTHR36536:SF3">
    <property type="entry name" value="UPF0111 PROTEIN HI_1603"/>
    <property type="match status" value="1"/>
</dbReference>
<name>A0A8J2XQ60_9GAMM</name>
<organism evidence="2 3">
    <name type="scientific">Neiella marina</name>
    <dbReference type="NCBI Taxonomy" id="508461"/>
    <lineage>
        <taxon>Bacteria</taxon>
        <taxon>Pseudomonadati</taxon>
        <taxon>Pseudomonadota</taxon>
        <taxon>Gammaproteobacteria</taxon>
        <taxon>Alteromonadales</taxon>
        <taxon>Echinimonadaceae</taxon>
        <taxon>Neiella</taxon>
    </lineage>
</organism>
<dbReference type="NCBIfam" id="TIGR00153">
    <property type="entry name" value="TIGR00153 family protein"/>
    <property type="match status" value="1"/>
</dbReference>
<dbReference type="InterPro" id="IPR018445">
    <property type="entry name" value="Put_Phosphate_transp_reg"/>
</dbReference>
<proteinExistence type="inferred from homology"/>
<accession>A0A8J2XQ60</accession>
<dbReference type="AlphaFoldDB" id="A0A8J2XQ60"/>
<evidence type="ECO:0000313" key="2">
    <source>
        <dbReference type="EMBL" id="GGA81757.1"/>
    </source>
</evidence>
<dbReference type="PANTHER" id="PTHR36536">
    <property type="entry name" value="UPF0111 PROTEIN HI_1603"/>
    <property type="match status" value="1"/>
</dbReference>
<dbReference type="Pfam" id="PF01865">
    <property type="entry name" value="PhoU_div"/>
    <property type="match status" value="1"/>
</dbReference>